<keyword evidence="1" id="KW-1133">Transmembrane helix</keyword>
<feature type="transmembrane region" description="Helical" evidence="1">
    <location>
        <begin position="157"/>
        <end position="176"/>
    </location>
</feature>
<dbReference type="EMBL" id="AP035786">
    <property type="protein sequence ID" value="BFO73667.1"/>
    <property type="molecule type" value="Genomic_DNA"/>
</dbReference>
<evidence type="ECO:0008006" key="3">
    <source>
        <dbReference type="Google" id="ProtNLM"/>
    </source>
</evidence>
<accession>A0AB33IYK7</accession>
<keyword evidence="1" id="KW-0472">Membrane</keyword>
<evidence type="ECO:0000256" key="1">
    <source>
        <dbReference type="SAM" id="Phobius"/>
    </source>
</evidence>
<feature type="transmembrane region" description="Helical" evidence="1">
    <location>
        <begin position="21"/>
        <end position="42"/>
    </location>
</feature>
<feature type="transmembrane region" description="Helical" evidence="1">
    <location>
        <begin position="103"/>
        <end position="131"/>
    </location>
</feature>
<protein>
    <recommendedName>
        <fullName evidence="3">ABC transporter permease</fullName>
    </recommendedName>
</protein>
<organism evidence="2">
    <name type="scientific">Prevotella sp. GTC17254</name>
    <dbReference type="NCBI Taxonomy" id="3236794"/>
    <lineage>
        <taxon>Bacteria</taxon>
        <taxon>Pseudomonadati</taxon>
        <taxon>Bacteroidota</taxon>
        <taxon>Bacteroidia</taxon>
        <taxon>Bacteroidales</taxon>
        <taxon>Prevotellaceae</taxon>
        <taxon>Prevotella</taxon>
    </lineage>
</organism>
<feature type="transmembrane region" description="Helical" evidence="1">
    <location>
        <begin position="181"/>
        <end position="199"/>
    </location>
</feature>
<proteinExistence type="predicted"/>
<name>A0AB33IYK7_9BACT</name>
<feature type="transmembrane region" description="Helical" evidence="1">
    <location>
        <begin position="62"/>
        <end position="82"/>
    </location>
</feature>
<sequence length="241" mass="27475">MMETFSMQRFGKLLKWRLYTAFLHSWPGILGASLGAGLIYMVIPIISINSVGQSGAMRLSHILVNVAMMFAVFSGMGILIDMKKPHDTLAELMLPGSQLEKFLSRYIVGLLYFLAMILGFWICTELFYYILNLIVPSDSYRMITPYVWQALCQADRLFTWQNLWLHTVFLVMALLFRRVGALVAILVMGIVLGGMYWIGTLPEPVQLLVNMCYISFAIVNVLGAYWAYRHIQLKDGKLLRV</sequence>
<feature type="transmembrane region" description="Helical" evidence="1">
    <location>
        <begin position="205"/>
        <end position="228"/>
    </location>
</feature>
<dbReference type="AlphaFoldDB" id="A0AB33IYK7"/>
<evidence type="ECO:0000313" key="2">
    <source>
        <dbReference type="EMBL" id="BFO73667.1"/>
    </source>
</evidence>
<gene>
    <name evidence="2" type="ORF">GTC17254_12640</name>
</gene>
<reference evidence="2" key="1">
    <citation type="submission" date="2024-07" db="EMBL/GenBank/DDBJ databases">
        <title>Complete genome sequence of Prevotella sp. YM-2024 GTC17254.</title>
        <authorList>
            <person name="Hayashi M."/>
            <person name="Muto Y."/>
            <person name="Tanaka K."/>
            <person name="Niwa H."/>
        </authorList>
    </citation>
    <scope>NUCLEOTIDE SEQUENCE</scope>
    <source>
        <strain evidence="2">GTC17254</strain>
    </source>
</reference>
<keyword evidence="1" id="KW-0812">Transmembrane</keyword>